<dbReference type="RefSeq" id="XP_008712119.1">
    <property type="nucleotide sequence ID" value="XM_008713897.1"/>
</dbReference>
<dbReference type="GeneID" id="19976561"/>
<feature type="region of interest" description="Disordered" evidence="1">
    <location>
        <begin position="360"/>
        <end position="408"/>
    </location>
</feature>
<dbReference type="Proteomes" id="UP000030752">
    <property type="component" value="Unassembled WGS sequence"/>
</dbReference>
<keyword evidence="3" id="KW-1185">Reference proteome</keyword>
<feature type="compositionally biased region" description="Polar residues" evidence="1">
    <location>
        <begin position="1"/>
        <end position="12"/>
    </location>
</feature>
<name>W2S9K9_CYPE1</name>
<dbReference type="EMBL" id="KB822712">
    <property type="protein sequence ID" value="ETN45391.1"/>
    <property type="molecule type" value="Genomic_DNA"/>
</dbReference>
<evidence type="ECO:0000256" key="1">
    <source>
        <dbReference type="SAM" id="MobiDB-lite"/>
    </source>
</evidence>
<dbReference type="PANTHER" id="PTHR15396">
    <property type="entry name" value="RIBONUCLEASE P PROTEIN SUBUNIT P40"/>
    <property type="match status" value="1"/>
</dbReference>
<protein>
    <submittedName>
        <fullName evidence="2">Uncharacterized protein</fullName>
    </submittedName>
</protein>
<dbReference type="HOGENOM" id="CLU_048755_2_0_1"/>
<accession>W2S9K9</accession>
<feature type="compositionally biased region" description="Basic and acidic residues" evidence="1">
    <location>
        <begin position="367"/>
        <end position="379"/>
    </location>
</feature>
<organism evidence="2 3">
    <name type="scientific">Cyphellophora europaea (strain CBS 101466)</name>
    <name type="common">Phialophora europaea</name>
    <dbReference type="NCBI Taxonomy" id="1220924"/>
    <lineage>
        <taxon>Eukaryota</taxon>
        <taxon>Fungi</taxon>
        <taxon>Dikarya</taxon>
        <taxon>Ascomycota</taxon>
        <taxon>Pezizomycotina</taxon>
        <taxon>Eurotiomycetes</taxon>
        <taxon>Chaetothyriomycetidae</taxon>
        <taxon>Chaetothyriales</taxon>
        <taxon>Cyphellophoraceae</taxon>
        <taxon>Cyphellophora</taxon>
    </lineage>
</organism>
<dbReference type="GO" id="GO:0000171">
    <property type="term" value="F:ribonuclease MRP activity"/>
    <property type="evidence" value="ECO:0007669"/>
    <property type="project" value="TreeGrafter"/>
</dbReference>
<evidence type="ECO:0000313" key="3">
    <source>
        <dbReference type="Proteomes" id="UP000030752"/>
    </source>
</evidence>
<dbReference type="OrthoDB" id="63112at2759"/>
<dbReference type="GO" id="GO:0000172">
    <property type="term" value="C:ribonuclease MRP complex"/>
    <property type="evidence" value="ECO:0007669"/>
    <property type="project" value="TreeGrafter"/>
</dbReference>
<reference evidence="2 3" key="1">
    <citation type="submission" date="2013-03" db="EMBL/GenBank/DDBJ databases">
        <title>The Genome Sequence of Phialophora europaea CBS 101466.</title>
        <authorList>
            <consortium name="The Broad Institute Genomics Platform"/>
            <person name="Cuomo C."/>
            <person name="de Hoog S."/>
            <person name="Gorbushina A."/>
            <person name="Walker B."/>
            <person name="Young S.K."/>
            <person name="Zeng Q."/>
            <person name="Gargeya S."/>
            <person name="Fitzgerald M."/>
            <person name="Haas B."/>
            <person name="Abouelleil A."/>
            <person name="Allen A.W."/>
            <person name="Alvarado L."/>
            <person name="Arachchi H.M."/>
            <person name="Berlin A.M."/>
            <person name="Chapman S.B."/>
            <person name="Gainer-Dewar J."/>
            <person name="Goldberg J."/>
            <person name="Griggs A."/>
            <person name="Gujja S."/>
            <person name="Hansen M."/>
            <person name="Howarth C."/>
            <person name="Imamovic A."/>
            <person name="Ireland A."/>
            <person name="Larimer J."/>
            <person name="McCowan C."/>
            <person name="Murphy C."/>
            <person name="Pearson M."/>
            <person name="Poon T.W."/>
            <person name="Priest M."/>
            <person name="Roberts A."/>
            <person name="Saif S."/>
            <person name="Shea T."/>
            <person name="Sisk P."/>
            <person name="Sykes S."/>
            <person name="Wortman J."/>
            <person name="Nusbaum C."/>
            <person name="Birren B."/>
        </authorList>
    </citation>
    <scope>NUCLEOTIDE SEQUENCE [LARGE SCALE GENOMIC DNA]</scope>
    <source>
        <strain evidence="2 3">CBS 101466</strain>
    </source>
</reference>
<dbReference type="STRING" id="1220924.W2S9K9"/>
<dbReference type="AlphaFoldDB" id="W2S9K9"/>
<feature type="region of interest" description="Disordered" evidence="1">
    <location>
        <begin position="1"/>
        <end position="44"/>
    </location>
</feature>
<dbReference type="PANTHER" id="PTHR15396:SF1">
    <property type="entry name" value="RIBONUCLEASE P PROTEIN SUBUNIT P40"/>
    <property type="match status" value="1"/>
</dbReference>
<dbReference type="GO" id="GO:0004526">
    <property type="term" value="F:ribonuclease P activity"/>
    <property type="evidence" value="ECO:0007669"/>
    <property type="project" value="TreeGrafter"/>
</dbReference>
<dbReference type="eggNOG" id="ENOG502QSAV">
    <property type="taxonomic scope" value="Eukaryota"/>
</dbReference>
<dbReference type="GO" id="GO:0001682">
    <property type="term" value="P:tRNA 5'-leader removal"/>
    <property type="evidence" value="ECO:0007669"/>
    <property type="project" value="InterPro"/>
</dbReference>
<sequence length="438" mass="48478">MPTHFAFSNTPPSSHPTPKLHLTNGTLPPYISANHPPTQKPPFRQVHDSPFVATTTLLLPDDLYASLIFSPKFPPALLRPRHAKLHLSLLDILSEPVLTHIQTPGTHLLLLSEGTPGVDDMYSLRDGVLRLDLGRERYERVGLQGRAVAGGGRKHVKERYVVEADLRGLGMRAGKKGFERWRWAAREILTERRTWLGLVGMGGEEGEGVLEGLGAEWREGEGEGRVERDVRVPVGLLTGKRSLGNLEVDEEDVWGLVEWADLVALGSPRVKDSDRVDEFVSRYELPEKESSDTVVGKVRILRWTGLLSSQWVLSLLMELVRASRVQKTRGPHWMALSVAGHQLEAVGNLDGYTIFLQPDESLVDTSPEQKDNQGKERDTAMGGTTNGQEKPETERDGGAMEIDSSATTKERTGFQRFVSMQLVDSMAVARLATGLQPI</sequence>
<dbReference type="GO" id="GO:0030681">
    <property type="term" value="C:multimeric ribonuclease P complex"/>
    <property type="evidence" value="ECO:0007669"/>
    <property type="project" value="TreeGrafter"/>
</dbReference>
<dbReference type="InParanoid" id="W2S9K9"/>
<dbReference type="InterPro" id="IPR013893">
    <property type="entry name" value="RNase_P_Rpp40"/>
</dbReference>
<dbReference type="Pfam" id="PF08584">
    <property type="entry name" value="Ribonuc_P_40"/>
    <property type="match status" value="1"/>
</dbReference>
<feature type="compositionally biased region" description="Basic and acidic residues" evidence="1">
    <location>
        <begin position="389"/>
        <end position="398"/>
    </location>
</feature>
<proteinExistence type="predicted"/>
<evidence type="ECO:0000313" key="2">
    <source>
        <dbReference type="EMBL" id="ETN45391.1"/>
    </source>
</evidence>
<dbReference type="GO" id="GO:0000447">
    <property type="term" value="P:endonucleolytic cleavage in ITS1 to separate SSU-rRNA from 5.8S rRNA and LSU-rRNA from tricistronic rRNA transcript (SSU-rRNA, 5.8S rRNA, LSU-rRNA)"/>
    <property type="evidence" value="ECO:0007669"/>
    <property type="project" value="TreeGrafter"/>
</dbReference>
<gene>
    <name evidence="2" type="ORF">HMPREF1541_09222</name>
</gene>
<dbReference type="VEuPathDB" id="FungiDB:HMPREF1541_09222"/>